<evidence type="ECO:0000313" key="6">
    <source>
        <dbReference type="EMBL" id="GAA5176283.1"/>
    </source>
</evidence>
<comment type="cofactor">
    <cofactor evidence="1">
        <name>FAD</name>
        <dbReference type="ChEBI" id="CHEBI:57692"/>
    </cofactor>
</comment>
<dbReference type="Pfam" id="PF00890">
    <property type="entry name" value="FAD_binding_2"/>
    <property type="match status" value="1"/>
</dbReference>
<dbReference type="InterPro" id="IPR036188">
    <property type="entry name" value="FAD/NAD-bd_sf"/>
</dbReference>
<keyword evidence="4" id="KW-0560">Oxidoreductase</keyword>
<gene>
    <name evidence="6" type="ORF">GCM10023321_84290</name>
</gene>
<dbReference type="InterPro" id="IPR003953">
    <property type="entry name" value="FAD-dep_OxRdtase_2_FAD-bd"/>
</dbReference>
<dbReference type="Gene3D" id="3.90.700.10">
    <property type="entry name" value="Succinate dehydrogenase/fumarate reductase flavoprotein, catalytic domain"/>
    <property type="match status" value="1"/>
</dbReference>
<sequence>MSDFDVAVVGTGAAGLAAALEASASGASVLLIEGSDVVGGSSRLSSGVVMGAGTRYQKAAGIEDSADALYSFYLSTNHWNVEPPVVRRLADECGPTIDWLGDLGVRFYEQIYFSGDEPQARGHVAIGEGAAIVEALYAQVKRRPGIEVALRRRVNRLVVEDNQVVGVAVDADGGSDELRAGAVVLALGGFGANEKLVAEHLPTVSRLSGDFLWYIGAETSQGDAFTLGAQVGAQVLGHDRCQINVRPNFAHLPDAYLPGWLVLVNGTGRRFFNEMAPYSVTQPIFLSQPHPIHAIFDDAAKRAAQPKTSAGAKKVHIPGADWEDWVEPVVDEMVGKGRVTRADSLEELARAIGVPEANLRGTVERYNADVAAGRDSLYLKEPSVMRPIEQPPFYAAEVRLSQLGLTSAGLRIDPDARVLATTTAPVDGLFAAGECTGGVLGDVYMGSGNSLCNCLTFGRIAGRSAAASARLSS</sequence>
<organism evidence="6 7">
    <name type="scientific">Pseudonocardia eucalypti</name>
    <dbReference type="NCBI Taxonomy" id="648755"/>
    <lineage>
        <taxon>Bacteria</taxon>
        <taxon>Bacillati</taxon>
        <taxon>Actinomycetota</taxon>
        <taxon>Actinomycetes</taxon>
        <taxon>Pseudonocardiales</taxon>
        <taxon>Pseudonocardiaceae</taxon>
        <taxon>Pseudonocardia</taxon>
    </lineage>
</organism>
<keyword evidence="7" id="KW-1185">Reference proteome</keyword>
<evidence type="ECO:0000256" key="3">
    <source>
        <dbReference type="ARBA" id="ARBA00022827"/>
    </source>
</evidence>
<proteinExistence type="predicted"/>
<evidence type="ECO:0000313" key="7">
    <source>
        <dbReference type="Proteomes" id="UP001428817"/>
    </source>
</evidence>
<evidence type="ECO:0000259" key="5">
    <source>
        <dbReference type="Pfam" id="PF00890"/>
    </source>
</evidence>
<dbReference type="InterPro" id="IPR050315">
    <property type="entry name" value="FAD-oxidoreductase_2"/>
</dbReference>
<comment type="caution">
    <text evidence="6">The sequence shown here is derived from an EMBL/GenBank/DDBJ whole genome shotgun (WGS) entry which is preliminary data.</text>
</comment>
<feature type="domain" description="FAD-dependent oxidoreductase 2 FAD-binding" evidence="5">
    <location>
        <begin position="5"/>
        <end position="451"/>
    </location>
</feature>
<protein>
    <recommendedName>
        <fullName evidence="5">FAD-dependent oxidoreductase 2 FAD-binding domain-containing protein</fullName>
    </recommendedName>
</protein>
<dbReference type="EMBL" id="BAABJP010000068">
    <property type="protein sequence ID" value="GAA5176283.1"/>
    <property type="molecule type" value="Genomic_DNA"/>
</dbReference>
<dbReference type="Gene3D" id="3.50.50.60">
    <property type="entry name" value="FAD/NAD(P)-binding domain"/>
    <property type="match status" value="1"/>
</dbReference>
<dbReference type="Proteomes" id="UP001428817">
    <property type="component" value="Unassembled WGS sequence"/>
</dbReference>
<evidence type="ECO:0000256" key="4">
    <source>
        <dbReference type="ARBA" id="ARBA00023002"/>
    </source>
</evidence>
<name>A0ABP9RFH7_9PSEU</name>
<evidence type="ECO:0000256" key="1">
    <source>
        <dbReference type="ARBA" id="ARBA00001974"/>
    </source>
</evidence>
<keyword evidence="3" id="KW-0274">FAD</keyword>
<keyword evidence="2" id="KW-0285">Flavoprotein</keyword>
<dbReference type="InterPro" id="IPR027477">
    <property type="entry name" value="Succ_DH/fumarate_Rdtase_cat_sf"/>
</dbReference>
<dbReference type="PANTHER" id="PTHR43400:SF10">
    <property type="entry name" value="3-OXOSTEROID 1-DEHYDROGENASE"/>
    <property type="match status" value="1"/>
</dbReference>
<accession>A0ABP9RFH7</accession>
<evidence type="ECO:0000256" key="2">
    <source>
        <dbReference type="ARBA" id="ARBA00022630"/>
    </source>
</evidence>
<dbReference type="RefSeq" id="WP_185065738.1">
    <property type="nucleotide sequence ID" value="NZ_BAABJP010000068.1"/>
</dbReference>
<dbReference type="PANTHER" id="PTHR43400">
    <property type="entry name" value="FUMARATE REDUCTASE"/>
    <property type="match status" value="1"/>
</dbReference>
<reference evidence="7" key="1">
    <citation type="journal article" date="2019" name="Int. J. Syst. Evol. Microbiol.">
        <title>The Global Catalogue of Microorganisms (GCM) 10K type strain sequencing project: providing services to taxonomists for standard genome sequencing and annotation.</title>
        <authorList>
            <consortium name="The Broad Institute Genomics Platform"/>
            <consortium name="The Broad Institute Genome Sequencing Center for Infectious Disease"/>
            <person name="Wu L."/>
            <person name="Ma J."/>
        </authorList>
    </citation>
    <scope>NUCLEOTIDE SEQUENCE [LARGE SCALE GENOMIC DNA]</scope>
    <source>
        <strain evidence="7">JCM 18303</strain>
    </source>
</reference>
<dbReference type="SUPFAM" id="SSF56425">
    <property type="entry name" value="Succinate dehydrogenase/fumarate reductase flavoprotein, catalytic domain"/>
    <property type="match status" value="1"/>
</dbReference>
<dbReference type="SUPFAM" id="SSF51905">
    <property type="entry name" value="FAD/NAD(P)-binding domain"/>
    <property type="match status" value="1"/>
</dbReference>